<dbReference type="Proteomes" id="UP000027265">
    <property type="component" value="Unassembled WGS sequence"/>
</dbReference>
<organism evidence="1 2">
    <name type="scientific">Jaapia argillacea MUCL 33604</name>
    <dbReference type="NCBI Taxonomy" id="933084"/>
    <lineage>
        <taxon>Eukaryota</taxon>
        <taxon>Fungi</taxon>
        <taxon>Dikarya</taxon>
        <taxon>Basidiomycota</taxon>
        <taxon>Agaricomycotina</taxon>
        <taxon>Agaricomycetes</taxon>
        <taxon>Agaricomycetidae</taxon>
        <taxon>Jaapiales</taxon>
        <taxon>Jaapiaceae</taxon>
        <taxon>Jaapia</taxon>
    </lineage>
</organism>
<dbReference type="HOGENOM" id="CLU_018544_3_0_1"/>
<name>A0A067Q4L5_9AGAM</name>
<sequence length="139" mass="16272">QELSKAQKEDVDLGGDISALQAQIRVLQNKREHVQSRCANTMSLFAPIRRLLPEVLSDIFKHLVISDSRKFRDYRHYSLPIHLTHICPYWRWLAISTPTLWSWISLWPADDFQLQLYQPALDHFLCHSTTLPISFSVPF</sequence>
<accession>A0A067Q4L5</accession>
<evidence type="ECO:0000313" key="2">
    <source>
        <dbReference type="Proteomes" id="UP000027265"/>
    </source>
</evidence>
<evidence type="ECO:0000313" key="1">
    <source>
        <dbReference type="EMBL" id="KDQ61993.1"/>
    </source>
</evidence>
<gene>
    <name evidence="1" type="ORF">JAAARDRAFT_107454</name>
</gene>
<dbReference type="OrthoDB" id="3365698at2759"/>
<dbReference type="AlphaFoldDB" id="A0A067Q4L5"/>
<evidence type="ECO:0008006" key="3">
    <source>
        <dbReference type="Google" id="ProtNLM"/>
    </source>
</evidence>
<dbReference type="InParanoid" id="A0A067Q4L5"/>
<dbReference type="EMBL" id="KL197712">
    <property type="protein sequence ID" value="KDQ61993.1"/>
    <property type="molecule type" value="Genomic_DNA"/>
</dbReference>
<protein>
    <recommendedName>
        <fullName evidence="3">F-box domain-containing protein</fullName>
    </recommendedName>
</protein>
<reference evidence="2" key="1">
    <citation type="journal article" date="2014" name="Proc. Natl. Acad. Sci. U.S.A.">
        <title>Extensive sampling of basidiomycete genomes demonstrates inadequacy of the white-rot/brown-rot paradigm for wood decay fungi.</title>
        <authorList>
            <person name="Riley R."/>
            <person name="Salamov A.A."/>
            <person name="Brown D.W."/>
            <person name="Nagy L.G."/>
            <person name="Floudas D."/>
            <person name="Held B.W."/>
            <person name="Levasseur A."/>
            <person name="Lombard V."/>
            <person name="Morin E."/>
            <person name="Otillar R."/>
            <person name="Lindquist E.A."/>
            <person name="Sun H."/>
            <person name="LaButti K.M."/>
            <person name="Schmutz J."/>
            <person name="Jabbour D."/>
            <person name="Luo H."/>
            <person name="Baker S.E."/>
            <person name="Pisabarro A.G."/>
            <person name="Walton J.D."/>
            <person name="Blanchette R.A."/>
            <person name="Henrissat B."/>
            <person name="Martin F."/>
            <person name="Cullen D."/>
            <person name="Hibbett D.S."/>
            <person name="Grigoriev I.V."/>
        </authorList>
    </citation>
    <scope>NUCLEOTIDE SEQUENCE [LARGE SCALE GENOMIC DNA]</scope>
    <source>
        <strain evidence="2">MUCL 33604</strain>
    </source>
</reference>
<keyword evidence="2" id="KW-1185">Reference proteome</keyword>
<proteinExistence type="predicted"/>
<feature type="non-terminal residue" evidence="1">
    <location>
        <position position="139"/>
    </location>
</feature>
<feature type="non-terminal residue" evidence="1">
    <location>
        <position position="1"/>
    </location>
</feature>